<keyword evidence="2" id="KW-1185">Reference proteome</keyword>
<organism evidence="1 2">
    <name type="scientific">Trichoderma citrinoviride</name>
    <dbReference type="NCBI Taxonomy" id="58853"/>
    <lineage>
        <taxon>Eukaryota</taxon>
        <taxon>Fungi</taxon>
        <taxon>Dikarya</taxon>
        <taxon>Ascomycota</taxon>
        <taxon>Pezizomycotina</taxon>
        <taxon>Sordariomycetes</taxon>
        <taxon>Hypocreomycetidae</taxon>
        <taxon>Hypocreales</taxon>
        <taxon>Hypocreaceae</taxon>
        <taxon>Trichoderma</taxon>
    </lineage>
</organism>
<dbReference type="EMBL" id="KZ680222">
    <property type="protein sequence ID" value="PTB62546.1"/>
    <property type="molecule type" value="Genomic_DNA"/>
</dbReference>
<dbReference type="AlphaFoldDB" id="A0A2T4AZQ2"/>
<protein>
    <submittedName>
        <fullName evidence="1">Uncharacterized protein</fullName>
    </submittedName>
</protein>
<accession>A0A2T4AZQ2</accession>
<evidence type="ECO:0000313" key="1">
    <source>
        <dbReference type="EMBL" id="PTB62546.1"/>
    </source>
</evidence>
<dbReference type="InterPro" id="IPR032675">
    <property type="entry name" value="LRR_dom_sf"/>
</dbReference>
<dbReference type="Proteomes" id="UP000241546">
    <property type="component" value="Unassembled WGS sequence"/>
</dbReference>
<gene>
    <name evidence="1" type="ORF">BBK36DRAFT_1087766</name>
</gene>
<name>A0A2T4AZQ2_9HYPO</name>
<dbReference type="RefSeq" id="XP_024745866.1">
    <property type="nucleotide sequence ID" value="XM_024888976.1"/>
</dbReference>
<dbReference type="Gene3D" id="3.80.10.10">
    <property type="entry name" value="Ribonuclease Inhibitor"/>
    <property type="match status" value="1"/>
</dbReference>
<sequence length="397" mass="46209">LPNELLYMICAKFCSHCTDPTNDQFRYNYRSSQVISRLSKTCKRLRDIAQPVLYHYVYPKEIWLFLRTIMVRPDLAAQVRSFRHDLDSNINYEAEDPDTIFDPWINQPRRKNWLSQFEGIESLDEFGIRRWLIESILTRLPNARQLFIDVPLYRRSTLGTLVDFSSVTRLVFMPPIHLGRGYLRDFLSTMPYLEELALAVLGNGSEFLHLPELRFLELFGYDIGAETLMAIIGSCPKLERFGFYGEPGLENFRWDQVQRILHQRRETLKHLKFRAIPYFLDEDYEVMSDRGSFRGFDGLETLYMNAESFNTEGAKDFEALFPIFPADVVEMVDLLPESLLCLGFYDLRCQWKGIDVLAQAIREGHFPRLKTVYLTLEGADLEESRSILAAVGVACKS</sequence>
<evidence type="ECO:0000313" key="2">
    <source>
        <dbReference type="Proteomes" id="UP000241546"/>
    </source>
</evidence>
<dbReference type="GeneID" id="36597095"/>
<feature type="non-terminal residue" evidence="1">
    <location>
        <position position="1"/>
    </location>
</feature>
<dbReference type="SUPFAM" id="SSF52047">
    <property type="entry name" value="RNI-like"/>
    <property type="match status" value="1"/>
</dbReference>
<reference evidence="2" key="1">
    <citation type="submission" date="2016-07" db="EMBL/GenBank/DDBJ databases">
        <title>Multiple horizontal gene transfer events from other fungi enriched the ability of initially mycotrophic Trichoderma (Ascomycota) to feed on dead plant biomass.</title>
        <authorList>
            <consortium name="DOE Joint Genome Institute"/>
            <person name="Atanasova L."/>
            <person name="Chenthamara K."/>
            <person name="Zhang J."/>
            <person name="Grujic M."/>
            <person name="Henrissat B."/>
            <person name="Kuo A."/>
            <person name="Aerts A."/>
            <person name="Salamov A."/>
            <person name="Lipzen A."/>
            <person name="Labutti K."/>
            <person name="Barry K."/>
            <person name="Miao Y."/>
            <person name="Rahimi M.J."/>
            <person name="Shen Q."/>
            <person name="Grigoriev I.V."/>
            <person name="Kubicek C.P."/>
            <person name="Druzhinina I.S."/>
        </authorList>
    </citation>
    <scope>NUCLEOTIDE SEQUENCE [LARGE SCALE GENOMIC DNA]</scope>
    <source>
        <strain evidence="2">TUCIM 6016</strain>
    </source>
</reference>
<dbReference type="OrthoDB" id="4757858at2759"/>
<feature type="non-terminal residue" evidence="1">
    <location>
        <position position="397"/>
    </location>
</feature>
<proteinExistence type="predicted"/>